<feature type="non-terminal residue" evidence="1">
    <location>
        <position position="1"/>
    </location>
</feature>
<keyword evidence="2" id="KW-1185">Reference proteome</keyword>
<dbReference type="AlphaFoldDB" id="A0A8X7XIL0"/>
<gene>
    <name evidence="1" type="primary">Ytx1</name>
    <name evidence="1" type="ORF">GTO96_0014269</name>
</gene>
<comment type="caution">
    <text evidence="1">The sequence shown here is derived from an EMBL/GenBank/DDBJ whole genome shotgun (WGS) entry which is preliminary data.</text>
</comment>
<dbReference type="Proteomes" id="UP000886611">
    <property type="component" value="Unassembled WGS sequence"/>
</dbReference>
<dbReference type="EMBL" id="JAATIS010000485">
    <property type="protein sequence ID" value="KAG2468334.1"/>
    <property type="molecule type" value="Genomic_DNA"/>
</dbReference>
<name>A0A8X7XIL0_POLSE</name>
<feature type="non-terminal residue" evidence="1">
    <location>
        <position position="106"/>
    </location>
</feature>
<organism evidence="1 2">
    <name type="scientific">Polypterus senegalus</name>
    <name type="common">Senegal bichir</name>
    <dbReference type="NCBI Taxonomy" id="55291"/>
    <lineage>
        <taxon>Eukaryota</taxon>
        <taxon>Metazoa</taxon>
        <taxon>Chordata</taxon>
        <taxon>Craniata</taxon>
        <taxon>Vertebrata</taxon>
        <taxon>Euteleostomi</taxon>
        <taxon>Actinopterygii</taxon>
        <taxon>Polypteriformes</taxon>
        <taxon>Polypteridae</taxon>
        <taxon>Polypterus</taxon>
    </lineage>
</organism>
<protein>
    <submittedName>
        <fullName evidence="1">YTX1 protein</fullName>
    </submittedName>
</protein>
<accession>A0A8X7XIL0</accession>
<sequence>MAVSKGRAPGLFSKAFESLSRRHGAKVLVDPQVSAEACVVGVGKIVGYKNVLSASRMNKAVVVFLNDESLVNKLVEEGVVINDALVPVLPLSAPAKKLLSLMFHLS</sequence>
<evidence type="ECO:0000313" key="1">
    <source>
        <dbReference type="EMBL" id="KAG2468334.1"/>
    </source>
</evidence>
<evidence type="ECO:0000313" key="2">
    <source>
        <dbReference type="Proteomes" id="UP000886611"/>
    </source>
</evidence>
<reference evidence="1 2" key="1">
    <citation type="journal article" date="2021" name="Cell">
        <title>Tracing the genetic footprints of vertebrate landing in non-teleost ray-finned fishes.</title>
        <authorList>
            <person name="Bi X."/>
            <person name="Wang K."/>
            <person name="Yang L."/>
            <person name="Pan H."/>
            <person name="Jiang H."/>
            <person name="Wei Q."/>
            <person name="Fang M."/>
            <person name="Yu H."/>
            <person name="Zhu C."/>
            <person name="Cai Y."/>
            <person name="He Y."/>
            <person name="Gan X."/>
            <person name="Zeng H."/>
            <person name="Yu D."/>
            <person name="Zhu Y."/>
            <person name="Jiang H."/>
            <person name="Qiu Q."/>
            <person name="Yang H."/>
            <person name="Zhang Y.E."/>
            <person name="Wang W."/>
            <person name="Zhu M."/>
            <person name="He S."/>
            <person name="Zhang G."/>
        </authorList>
    </citation>
    <scope>NUCLEOTIDE SEQUENCE [LARGE SCALE GENOMIC DNA]</scope>
    <source>
        <strain evidence="1">Bchr_013</strain>
    </source>
</reference>
<proteinExistence type="predicted"/>